<gene>
    <name evidence="2" type="ORF">SGFS_098720</name>
</gene>
<evidence type="ECO:0000313" key="2">
    <source>
        <dbReference type="EMBL" id="BBC38578.1"/>
    </source>
</evidence>
<protein>
    <submittedName>
        <fullName evidence="2">Uncharacterized protein</fullName>
    </submittedName>
</protein>
<feature type="region of interest" description="Disordered" evidence="1">
    <location>
        <begin position="1"/>
        <end position="41"/>
    </location>
</feature>
<proteinExistence type="predicted"/>
<accession>A0ABN5W301</accession>
<evidence type="ECO:0000256" key="1">
    <source>
        <dbReference type="SAM" id="MobiDB-lite"/>
    </source>
</evidence>
<sequence>MGCHNRQSPGSSSSASQHARVLPVEEPPTRTLVSTPAGSPEYWGEGILRRALIARARAVADRITAYTDDPANTPHQLITGSRRALAELNSLRTRWNRATTPVPSPATRPSARPTPAPRAGPPNRPAFTSARTHR</sequence>
<keyword evidence="3" id="KW-1185">Reference proteome</keyword>
<name>A0ABN5W301_9ACTN</name>
<feature type="compositionally biased region" description="Pro residues" evidence="1">
    <location>
        <begin position="102"/>
        <end position="124"/>
    </location>
</feature>
<evidence type="ECO:0000313" key="3">
    <source>
        <dbReference type="Proteomes" id="UP001321542"/>
    </source>
</evidence>
<reference evidence="2 3" key="2">
    <citation type="journal article" date="2023" name="ChemBioChem">
        <title>Acyltransferase Domain Exchange between Two Independent Type I Polyketide Synthases in the Same Producer Strain of Macrolide Antibiotics.</title>
        <authorList>
            <person name="Kudo F."/>
            <person name="Kishikawa K."/>
            <person name="Tsuboi K."/>
            <person name="Kido T."/>
            <person name="Usui T."/>
            <person name="Hashimoto J."/>
            <person name="Shin-Ya K."/>
            <person name="Miyanaga A."/>
            <person name="Eguchi T."/>
        </authorList>
    </citation>
    <scope>NUCLEOTIDE SEQUENCE [LARGE SCALE GENOMIC DNA]</scope>
    <source>
        <strain evidence="2 3">A-8890</strain>
    </source>
</reference>
<reference evidence="2 3" key="1">
    <citation type="journal article" date="2010" name="ChemBioChem">
        <title>Cloning and characterization of the biosynthetic gene cluster of 16-membered macrolide antibiotic FD-891: involvement of a dual functional cytochrome P450 monooxygenase catalyzing epoxidation and hydroxylation.</title>
        <authorList>
            <person name="Kudo F."/>
            <person name="Motegi A."/>
            <person name="Mizoue K."/>
            <person name="Eguchi T."/>
        </authorList>
    </citation>
    <scope>NUCLEOTIDE SEQUENCE [LARGE SCALE GENOMIC DNA]</scope>
    <source>
        <strain evidence="2 3">A-8890</strain>
    </source>
</reference>
<organism evidence="2 3">
    <name type="scientific">Streptomyces graminofaciens</name>
    <dbReference type="NCBI Taxonomy" id="68212"/>
    <lineage>
        <taxon>Bacteria</taxon>
        <taxon>Bacillati</taxon>
        <taxon>Actinomycetota</taxon>
        <taxon>Actinomycetes</taxon>
        <taxon>Kitasatosporales</taxon>
        <taxon>Streptomycetaceae</taxon>
        <taxon>Streptomyces</taxon>
    </lineage>
</organism>
<feature type="region of interest" description="Disordered" evidence="1">
    <location>
        <begin position="93"/>
        <end position="134"/>
    </location>
</feature>
<dbReference type="EMBL" id="AP018448">
    <property type="protein sequence ID" value="BBC38578.1"/>
    <property type="molecule type" value="Genomic_DNA"/>
</dbReference>
<dbReference type="Proteomes" id="UP001321542">
    <property type="component" value="Chromosome"/>
</dbReference>